<keyword evidence="1" id="KW-0812">Transmembrane</keyword>
<dbReference type="InterPro" id="IPR017853">
    <property type="entry name" value="GH"/>
</dbReference>
<feature type="domain" description="Glycosyl hydrolase family 31 C-terminal" evidence="2">
    <location>
        <begin position="697"/>
        <end position="781"/>
    </location>
</feature>
<dbReference type="PANTHER" id="PTHR43053:SF6">
    <property type="entry name" value="SITS-BINDING PROTEIN"/>
    <property type="match status" value="1"/>
</dbReference>
<keyword evidence="1" id="KW-0472">Membrane</keyword>
<dbReference type="Proteomes" id="UP000298787">
    <property type="component" value="Chromosome 7"/>
</dbReference>
<dbReference type="SUPFAM" id="SSF51011">
    <property type="entry name" value="Glycosyl hydrolase domain"/>
    <property type="match status" value="1"/>
</dbReference>
<feature type="transmembrane region" description="Helical" evidence="1">
    <location>
        <begin position="30"/>
        <end position="50"/>
    </location>
</feature>
<evidence type="ECO:0000259" key="2">
    <source>
        <dbReference type="Pfam" id="PF21365"/>
    </source>
</evidence>
<dbReference type="Gene3D" id="3.20.20.80">
    <property type="entry name" value="Glycosidases"/>
    <property type="match status" value="1"/>
</dbReference>
<protein>
    <submittedName>
        <fullName evidence="3">SITS-binding protein SP105</fullName>
    </submittedName>
</protein>
<sequence>MPHARNRNPSPIPEVTWDTGLKEMNETWKGAIACLGVAVFFVMTIGIIYWQVVDQPNKNWILRGTFSGLIWERRTHSLVIQTLTEDKTYVEIDVGNVGNPDIEVPFVRNLCWLNKTEFCYTWDSVAEVKISLEVNEETETECYSMTWAPVHCHVELKDCFSMTNVSWYGGASVRGQTWPINDQNAYNAALHCVAVLVSPDIPLQLGLDSRQQFCLQSLPSMELVPLQYTVCVAHNVKAAHQEAVQQFSQHTRELPNMKALWLPFWKLLTNVDSGQKVERELRTFSNRLRRHQLGEGVISLNEHSTTLLSDMRHSRHLHVLWRHKREINIKRSMIEAKRCDGCHLANKSFRYPQFHDIKDIEHQFCWLYIPFIQETIVSNVKPSHLTNATAQNLKHFSTYIRPHAKDWLSYMMVDRQVNPSSKSEDHDYLNSRKRGMSKRLTRDLPLVKLLNISITLSPFLGVDTTQFHNSLMDGTEAYWLSLPSAPRGQLIPVMSQWRGKFCVKLNITNPGAVSWFLDRVGSLQAHLGMEYVMLEGGEGNLFEEQALRPPQAFSGDKYISLLADLATRIGDSTIVTAGTRSSHKPLFVRMTPLQSDWSPMGLKGIIPSLLHHTLLGYNFLIPDAVGGSQSGDLVTDEELFIRWLEITAFLPVISFHTPPWVCGEDRVLNLTRSYIAKHQRDVVPLIEKYAEEWLMTGNPIYRPMWWLSPNDPMTFTIDDQFLIGDEVLVAPVVEKGAVQRDIYLPDGGFQWQDSQNAQVYDGGTFLQDYPVPLEEVAIFLRRS</sequence>
<dbReference type="Gene3D" id="2.60.40.1180">
    <property type="entry name" value="Golgi alpha-mannosidase II"/>
    <property type="match status" value="1"/>
</dbReference>
<dbReference type="SUPFAM" id="SSF51445">
    <property type="entry name" value="(Trans)glycosidases"/>
    <property type="match status" value="1"/>
</dbReference>
<reference evidence="3 4" key="1">
    <citation type="submission" date="2019-01" db="EMBL/GenBank/DDBJ databases">
        <title>Genome Assembly of Collichthys lucidus.</title>
        <authorList>
            <person name="Cai M."/>
            <person name="Xiao S."/>
        </authorList>
    </citation>
    <scope>NUCLEOTIDE SEQUENCE [LARGE SCALE GENOMIC DNA]</scope>
    <source>
        <strain evidence="3">JT15FE1705JMU</strain>
        <tissue evidence="3">Muscle</tissue>
    </source>
</reference>
<evidence type="ECO:0000313" key="3">
    <source>
        <dbReference type="EMBL" id="TKS73230.1"/>
    </source>
</evidence>
<evidence type="ECO:0000313" key="4">
    <source>
        <dbReference type="Proteomes" id="UP000298787"/>
    </source>
</evidence>
<dbReference type="InterPro" id="IPR013780">
    <property type="entry name" value="Glyco_hydro_b"/>
</dbReference>
<name>A0A4U5UGN5_COLLU</name>
<dbReference type="EMBL" id="CM014084">
    <property type="protein sequence ID" value="TKS73230.1"/>
    <property type="molecule type" value="Genomic_DNA"/>
</dbReference>
<keyword evidence="1" id="KW-1133">Transmembrane helix</keyword>
<keyword evidence="4" id="KW-1185">Reference proteome</keyword>
<proteinExistence type="predicted"/>
<dbReference type="PANTHER" id="PTHR43053">
    <property type="entry name" value="GLYCOSIDASE FAMILY 31"/>
    <property type="match status" value="1"/>
</dbReference>
<dbReference type="Pfam" id="PF21365">
    <property type="entry name" value="Glyco_hydro_31_3rd"/>
    <property type="match status" value="1"/>
</dbReference>
<dbReference type="InterPro" id="IPR048395">
    <property type="entry name" value="Glyco_hydro_31_C"/>
</dbReference>
<dbReference type="InterPro" id="IPR050985">
    <property type="entry name" value="Alpha-glycosidase_related"/>
</dbReference>
<evidence type="ECO:0000256" key="1">
    <source>
        <dbReference type="SAM" id="Phobius"/>
    </source>
</evidence>
<dbReference type="AlphaFoldDB" id="A0A4U5UGN5"/>
<organism evidence="3 4">
    <name type="scientific">Collichthys lucidus</name>
    <name type="common">Big head croaker</name>
    <name type="synonym">Sciaena lucida</name>
    <dbReference type="NCBI Taxonomy" id="240159"/>
    <lineage>
        <taxon>Eukaryota</taxon>
        <taxon>Metazoa</taxon>
        <taxon>Chordata</taxon>
        <taxon>Craniata</taxon>
        <taxon>Vertebrata</taxon>
        <taxon>Euteleostomi</taxon>
        <taxon>Actinopterygii</taxon>
        <taxon>Neopterygii</taxon>
        <taxon>Teleostei</taxon>
        <taxon>Neoteleostei</taxon>
        <taxon>Acanthomorphata</taxon>
        <taxon>Eupercaria</taxon>
        <taxon>Sciaenidae</taxon>
        <taxon>Collichthys</taxon>
    </lineage>
</organism>
<dbReference type="STRING" id="240159.A0A4U5UGN5"/>
<gene>
    <name evidence="3" type="ORF">D9C73_007308</name>
</gene>
<accession>A0A4U5UGN5</accession>